<organism evidence="2 3">
    <name type="scientific">Longimonas halophila</name>
    <dbReference type="NCBI Taxonomy" id="1469170"/>
    <lineage>
        <taxon>Bacteria</taxon>
        <taxon>Pseudomonadati</taxon>
        <taxon>Rhodothermota</taxon>
        <taxon>Rhodothermia</taxon>
        <taxon>Rhodothermales</taxon>
        <taxon>Salisaetaceae</taxon>
        <taxon>Longimonas</taxon>
    </lineage>
</organism>
<gene>
    <name evidence="2" type="ORF">CRI93_01875</name>
</gene>
<dbReference type="RefSeq" id="WP_098060900.1">
    <property type="nucleotide sequence ID" value="NZ_PDEP01000001.1"/>
</dbReference>
<protein>
    <recommendedName>
        <fullName evidence="4">Bacterial Pleckstrin homology domain-containing protein</fullName>
    </recommendedName>
</protein>
<dbReference type="EMBL" id="PDEP01000001">
    <property type="protein sequence ID" value="PEN09502.1"/>
    <property type="molecule type" value="Genomic_DNA"/>
</dbReference>
<dbReference type="Proteomes" id="UP000221024">
    <property type="component" value="Unassembled WGS sequence"/>
</dbReference>
<feature type="transmembrane region" description="Helical" evidence="1">
    <location>
        <begin position="46"/>
        <end position="68"/>
    </location>
</feature>
<keyword evidence="1" id="KW-0472">Membrane</keyword>
<reference evidence="2 3" key="1">
    <citation type="submission" date="2017-10" db="EMBL/GenBank/DDBJ databases">
        <title>Draft genome of Longimonas halophila.</title>
        <authorList>
            <person name="Goh K.M."/>
            <person name="Shamsir M.S."/>
            <person name="Lim S.W."/>
        </authorList>
    </citation>
    <scope>NUCLEOTIDE SEQUENCE [LARGE SCALE GENOMIC DNA]</scope>
    <source>
        <strain evidence="2 3">KCTC 42399</strain>
    </source>
</reference>
<comment type="caution">
    <text evidence="2">The sequence shown here is derived from an EMBL/GenBank/DDBJ whole genome shotgun (WGS) entry which is preliminary data.</text>
</comment>
<keyword evidence="1" id="KW-0812">Transmembrane</keyword>
<feature type="transmembrane region" description="Helical" evidence="1">
    <location>
        <begin position="21"/>
        <end position="40"/>
    </location>
</feature>
<dbReference type="AlphaFoldDB" id="A0A2H3NR05"/>
<keyword evidence="3" id="KW-1185">Reference proteome</keyword>
<keyword evidence="1" id="KW-1133">Transmembrane helix</keyword>
<evidence type="ECO:0000313" key="2">
    <source>
        <dbReference type="EMBL" id="PEN09502.1"/>
    </source>
</evidence>
<evidence type="ECO:0000256" key="1">
    <source>
        <dbReference type="SAM" id="Phobius"/>
    </source>
</evidence>
<name>A0A2H3NR05_9BACT</name>
<evidence type="ECO:0000313" key="3">
    <source>
        <dbReference type="Proteomes" id="UP000221024"/>
    </source>
</evidence>
<proteinExistence type="predicted"/>
<dbReference type="OrthoDB" id="582675at2"/>
<accession>A0A2H3NR05</accession>
<evidence type="ECO:0008006" key="4">
    <source>
        <dbReference type="Google" id="ProtNLM"/>
    </source>
</evidence>
<sequence>MNTQTSKSDHTPVHYRHTQPGYVTVTALLAGMLITYSSFMSEEGQLGMYGIALTSGLGLLTVLFSSLITEVTDQEFRFYFGPGFWTRTFPLDTIQSVEVVRNPIWYGWGIRYTPAGWLYNVSGRSAVEIDLGTEGVIRVGTDEPEQLAQVLTRHVPTES</sequence>